<keyword evidence="2" id="KW-0472">Membrane</keyword>
<organism evidence="3 4">
    <name type="scientific">Lojkania enalia</name>
    <dbReference type="NCBI Taxonomy" id="147567"/>
    <lineage>
        <taxon>Eukaryota</taxon>
        <taxon>Fungi</taxon>
        <taxon>Dikarya</taxon>
        <taxon>Ascomycota</taxon>
        <taxon>Pezizomycotina</taxon>
        <taxon>Dothideomycetes</taxon>
        <taxon>Pleosporomycetidae</taxon>
        <taxon>Pleosporales</taxon>
        <taxon>Pleosporales incertae sedis</taxon>
        <taxon>Lojkania</taxon>
    </lineage>
</organism>
<dbReference type="Proteomes" id="UP000800093">
    <property type="component" value="Unassembled WGS sequence"/>
</dbReference>
<reference evidence="4" key="1">
    <citation type="journal article" date="2020" name="Stud. Mycol.">
        <title>101 Dothideomycetes genomes: A test case for predicting lifestyles and emergence of pathogens.</title>
        <authorList>
            <person name="Haridas S."/>
            <person name="Albert R."/>
            <person name="Binder M."/>
            <person name="Bloem J."/>
            <person name="LaButti K."/>
            <person name="Salamov A."/>
            <person name="Andreopoulos B."/>
            <person name="Baker S."/>
            <person name="Barry K."/>
            <person name="Bills G."/>
            <person name="Bluhm B."/>
            <person name="Cannon C."/>
            <person name="Castanera R."/>
            <person name="Culley D."/>
            <person name="Daum C."/>
            <person name="Ezra D."/>
            <person name="Gonzalez J."/>
            <person name="Henrissat B."/>
            <person name="Kuo A."/>
            <person name="Liang C."/>
            <person name="Lipzen A."/>
            <person name="Lutzoni F."/>
            <person name="Magnuson J."/>
            <person name="Mondo S."/>
            <person name="Nolan M."/>
            <person name="Ohm R."/>
            <person name="Pangilinan J."/>
            <person name="Park H.-J."/>
            <person name="Ramirez L."/>
            <person name="Alfaro M."/>
            <person name="Sun H."/>
            <person name="Tritt A."/>
            <person name="Yoshinaga Y."/>
            <person name="Zwiers L.-H."/>
            <person name="Turgeon B."/>
            <person name="Goodwin S."/>
            <person name="Spatafora J."/>
            <person name="Crous P."/>
            <person name="Grigoriev I."/>
        </authorList>
    </citation>
    <scope>NUCLEOTIDE SEQUENCE [LARGE SCALE GENOMIC DNA]</scope>
    <source>
        <strain evidence="4">CBS 304.66</strain>
    </source>
</reference>
<feature type="region of interest" description="Disordered" evidence="1">
    <location>
        <begin position="1"/>
        <end position="24"/>
    </location>
</feature>
<feature type="transmembrane region" description="Helical" evidence="2">
    <location>
        <begin position="227"/>
        <end position="249"/>
    </location>
</feature>
<keyword evidence="2" id="KW-1133">Transmembrane helix</keyword>
<evidence type="ECO:0000313" key="3">
    <source>
        <dbReference type="EMBL" id="KAF2268667.1"/>
    </source>
</evidence>
<keyword evidence="2" id="KW-0812">Transmembrane</keyword>
<evidence type="ECO:0000313" key="4">
    <source>
        <dbReference type="Proteomes" id="UP000800093"/>
    </source>
</evidence>
<comment type="caution">
    <text evidence="3">The sequence shown here is derived from an EMBL/GenBank/DDBJ whole genome shotgun (WGS) entry which is preliminary data.</text>
</comment>
<dbReference type="AlphaFoldDB" id="A0A9P4KI18"/>
<proteinExistence type="predicted"/>
<gene>
    <name evidence="3" type="ORF">CC78DRAFT_565168</name>
</gene>
<evidence type="ECO:0000256" key="1">
    <source>
        <dbReference type="SAM" id="MobiDB-lite"/>
    </source>
</evidence>
<dbReference type="OrthoDB" id="5985073at2759"/>
<accession>A0A9P4KI18</accession>
<name>A0A9P4KI18_9PLEO</name>
<keyword evidence="4" id="KW-1185">Reference proteome</keyword>
<dbReference type="EMBL" id="ML986585">
    <property type="protein sequence ID" value="KAF2268667.1"/>
    <property type="molecule type" value="Genomic_DNA"/>
</dbReference>
<protein>
    <submittedName>
        <fullName evidence="3">Uncharacterized protein</fullName>
    </submittedName>
</protein>
<evidence type="ECO:0000256" key="2">
    <source>
        <dbReference type="SAM" id="Phobius"/>
    </source>
</evidence>
<sequence>MSPRARAQAQAHGHIIARQSGESTFSSTATLSTTVSAPSTSQPTTVVPLTTTFTPPASCLENRLSQLPPPGFLIWANEPVPAQNMTRHDCYPSEFLRDYRSVTSGDIGSSVVPPMSPLVCPSHYCTLYAGSNNYVACCPSGYQFHRPDNTIDPNRPGYGGTCYSDFTVGSTYTVTAFNVSGDTNVAIWIASTRDEQAYAHPIDGFAASPPTLGCPAPHSQGLSRATIAGASIGAISGLISLISLVWALLRYTRYRHPPPPQPDLKIEHVDHDSIRTHDSTMYEKDSRWTVVELGNSETDGTWSDWKIKANDGCGPFEICGDSVPELEAEGDLEKQRNMENAKGI</sequence>